<evidence type="ECO:0000256" key="3">
    <source>
        <dbReference type="ARBA" id="ARBA00022989"/>
    </source>
</evidence>
<dbReference type="PANTHER" id="PTHR43394">
    <property type="entry name" value="ATP-DEPENDENT PERMEASE MDL1, MITOCHONDRIAL"/>
    <property type="match status" value="1"/>
</dbReference>
<evidence type="ECO:0000313" key="7">
    <source>
        <dbReference type="Proteomes" id="UP000023152"/>
    </source>
</evidence>
<dbReference type="PANTHER" id="PTHR43394:SF1">
    <property type="entry name" value="ATP-BINDING CASSETTE SUB-FAMILY B MEMBER 10, MITOCHONDRIAL"/>
    <property type="match status" value="1"/>
</dbReference>
<dbReference type="EMBL" id="ASPP01015147">
    <property type="protein sequence ID" value="ETO18310.1"/>
    <property type="molecule type" value="Genomic_DNA"/>
</dbReference>
<gene>
    <name evidence="6" type="ORF">RFI_18968</name>
</gene>
<feature type="domain" description="ABC transmembrane type-1" evidence="5">
    <location>
        <begin position="37"/>
        <end position="132"/>
    </location>
</feature>
<dbReference type="GO" id="GO:0015421">
    <property type="term" value="F:ABC-type oligopeptide transporter activity"/>
    <property type="evidence" value="ECO:0007669"/>
    <property type="project" value="TreeGrafter"/>
</dbReference>
<dbReference type="SUPFAM" id="SSF90123">
    <property type="entry name" value="ABC transporter transmembrane region"/>
    <property type="match status" value="1"/>
</dbReference>
<evidence type="ECO:0000259" key="5">
    <source>
        <dbReference type="PROSITE" id="PS50929"/>
    </source>
</evidence>
<keyword evidence="7" id="KW-1185">Reference proteome</keyword>
<dbReference type="InterPro" id="IPR036640">
    <property type="entry name" value="ABC1_TM_sf"/>
</dbReference>
<protein>
    <recommendedName>
        <fullName evidence="5">ABC transmembrane type-1 domain-containing protein</fullName>
    </recommendedName>
</protein>
<dbReference type="InterPro" id="IPR039421">
    <property type="entry name" value="Type_1_exporter"/>
</dbReference>
<dbReference type="GO" id="GO:0090374">
    <property type="term" value="P:oligopeptide export from mitochondrion"/>
    <property type="evidence" value="ECO:0007669"/>
    <property type="project" value="TreeGrafter"/>
</dbReference>
<dbReference type="Gene3D" id="1.20.1560.10">
    <property type="entry name" value="ABC transporter type 1, transmembrane domain"/>
    <property type="match status" value="1"/>
</dbReference>
<dbReference type="InterPro" id="IPR011527">
    <property type="entry name" value="ABC1_TM_dom"/>
</dbReference>
<comment type="caution">
    <text evidence="6">The sequence shown here is derived from an EMBL/GenBank/DDBJ whole genome shotgun (WGS) entry which is preliminary data.</text>
</comment>
<dbReference type="AlphaFoldDB" id="X6MZ21"/>
<dbReference type="Proteomes" id="UP000023152">
    <property type="component" value="Unassembled WGS sequence"/>
</dbReference>
<evidence type="ECO:0000256" key="1">
    <source>
        <dbReference type="ARBA" id="ARBA00004141"/>
    </source>
</evidence>
<accession>X6MZ21</accession>
<keyword evidence="2" id="KW-0812">Transmembrane</keyword>
<name>X6MZ21_RETFI</name>
<evidence type="ECO:0000256" key="2">
    <source>
        <dbReference type="ARBA" id="ARBA00022692"/>
    </source>
</evidence>
<reference evidence="6 7" key="1">
    <citation type="journal article" date="2013" name="Curr. Biol.">
        <title>The Genome of the Foraminiferan Reticulomyxa filosa.</title>
        <authorList>
            <person name="Glockner G."/>
            <person name="Hulsmann N."/>
            <person name="Schleicher M."/>
            <person name="Noegel A.A."/>
            <person name="Eichinger L."/>
            <person name="Gallinger C."/>
            <person name="Pawlowski J."/>
            <person name="Sierra R."/>
            <person name="Euteneuer U."/>
            <person name="Pillet L."/>
            <person name="Moustafa A."/>
            <person name="Platzer M."/>
            <person name="Groth M."/>
            <person name="Szafranski K."/>
            <person name="Schliwa M."/>
        </authorList>
    </citation>
    <scope>NUCLEOTIDE SEQUENCE [LARGE SCALE GENOMIC DNA]</scope>
</reference>
<dbReference type="GO" id="GO:0005743">
    <property type="term" value="C:mitochondrial inner membrane"/>
    <property type="evidence" value="ECO:0007669"/>
    <property type="project" value="TreeGrafter"/>
</dbReference>
<evidence type="ECO:0000313" key="6">
    <source>
        <dbReference type="EMBL" id="ETO18310.1"/>
    </source>
</evidence>
<comment type="subcellular location">
    <subcellularLocation>
        <location evidence="1">Membrane</location>
        <topology evidence="1">Multi-pass membrane protein</topology>
    </subcellularLocation>
</comment>
<dbReference type="GO" id="GO:0005524">
    <property type="term" value="F:ATP binding"/>
    <property type="evidence" value="ECO:0007669"/>
    <property type="project" value="InterPro"/>
</dbReference>
<sequence length="171" mass="19017">MGKKTVMIGAIIESISQGTHDINKNELDPPVRALCRISAIGCDNSMELLQTSVLMLFVISMIGGLCSFGKWVCMEIAGERLVARLRKQLFCAILSQELAMFDSNKTGELVNRISADTTVLKTACTTQIAQALQRSHLRNPQHYILHNCDAMYGLKKKKKKQKKKDICSAML</sequence>
<dbReference type="OrthoDB" id="6500128at2759"/>
<dbReference type="PROSITE" id="PS50929">
    <property type="entry name" value="ABC_TM1F"/>
    <property type="match status" value="1"/>
</dbReference>
<proteinExistence type="predicted"/>
<organism evidence="6 7">
    <name type="scientific">Reticulomyxa filosa</name>
    <dbReference type="NCBI Taxonomy" id="46433"/>
    <lineage>
        <taxon>Eukaryota</taxon>
        <taxon>Sar</taxon>
        <taxon>Rhizaria</taxon>
        <taxon>Retaria</taxon>
        <taxon>Foraminifera</taxon>
        <taxon>Monothalamids</taxon>
        <taxon>Reticulomyxidae</taxon>
        <taxon>Reticulomyxa</taxon>
    </lineage>
</organism>
<dbReference type="Pfam" id="PF00664">
    <property type="entry name" value="ABC_membrane"/>
    <property type="match status" value="1"/>
</dbReference>
<evidence type="ECO:0000256" key="4">
    <source>
        <dbReference type="ARBA" id="ARBA00023136"/>
    </source>
</evidence>
<keyword evidence="3" id="KW-1133">Transmembrane helix</keyword>
<keyword evidence="4" id="KW-0472">Membrane</keyword>